<dbReference type="PANTHER" id="PTHR11717">
    <property type="entry name" value="LOW MOLECULAR WEIGHT PROTEIN TYROSINE PHOSPHATASE"/>
    <property type="match status" value="1"/>
</dbReference>
<organism evidence="3 4">
    <name type="scientific">Eiseniibacteriota bacterium</name>
    <dbReference type="NCBI Taxonomy" id="2212470"/>
    <lineage>
        <taxon>Bacteria</taxon>
        <taxon>Candidatus Eiseniibacteriota</taxon>
    </lineage>
</organism>
<dbReference type="GO" id="GO:0004725">
    <property type="term" value="F:protein tyrosine phosphatase activity"/>
    <property type="evidence" value="ECO:0007669"/>
    <property type="project" value="UniProtKB-EC"/>
</dbReference>
<evidence type="ECO:0000259" key="2">
    <source>
        <dbReference type="SMART" id="SM00226"/>
    </source>
</evidence>
<proteinExistence type="predicted"/>
<dbReference type="Proteomes" id="UP000739538">
    <property type="component" value="Unassembled WGS sequence"/>
</dbReference>
<protein>
    <recommendedName>
        <fullName evidence="1">protein-tyrosine-phosphatase</fullName>
        <ecNumber evidence="1">3.1.3.48</ecNumber>
    </recommendedName>
</protein>
<sequence>MLFLCTGNYYRSRFAEAYFRHLASERGLEWDADSSGLRPDPRNLGNLSVHTALECRRLSIAVDARPARVTSASDFRAASHVVAVKESEHRPLMRELFPDWEARVEYWEVHDLDIATPERTLAHLRTEVERLVERLESDGTSTSHP</sequence>
<dbReference type="Pfam" id="PF01451">
    <property type="entry name" value="LMWPc"/>
    <property type="match status" value="1"/>
</dbReference>
<gene>
    <name evidence="3" type="ORF">KDA27_24765</name>
</gene>
<evidence type="ECO:0000313" key="4">
    <source>
        <dbReference type="Proteomes" id="UP000739538"/>
    </source>
</evidence>
<dbReference type="InterPro" id="IPR050438">
    <property type="entry name" value="LMW_PTPase"/>
</dbReference>
<dbReference type="AlphaFoldDB" id="A0A956NH13"/>
<dbReference type="SMART" id="SM00226">
    <property type="entry name" value="LMWPc"/>
    <property type="match status" value="1"/>
</dbReference>
<evidence type="ECO:0000256" key="1">
    <source>
        <dbReference type="ARBA" id="ARBA00013064"/>
    </source>
</evidence>
<evidence type="ECO:0000313" key="3">
    <source>
        <dbReference type="EMBL" id="MCA9759028.1"/>
    </source>
</evidence>
<accession>A0A956NH13</accession>
<comment type="caution">
    <text evidence="3">The sequence shown here is derived from an EMBL/GenBank/DDBJ whole genome shotgun (WGS) entry which is preliminary data.</text>
</comment>
<dbReference type="InterPro" id="IPR023485">
    <property type="entry name" value="Ptyr_pPase"/>
</dbReference>
<dbReference type="InterPro" id="IPR036196">
    <property type="entry name" value="Ptyr_pPase_sf"/>
</dbReference>
<dbReference type="Gene3D" id="3.40.50.2300">
    <property type="match status" value="1"/>
</dbReference>
<reference evidence="3" key="1">
    <citation type="submission" date="2020-04" db="EMBL/GenBank/DDBJ databases">
        <authorList>
            <person name="Zhang T."/>
        </authorList>
    </citation>
    <scope>NUCLEOTIDE SEQUENCE</scope>
    <source>
        <strain evidence="3">HKST-UBA02</strain>
    </source>
</reference>
<dbReference type="EMBL" id="JAGQHS010000250">
    <property type="protein sequence ID" value="MCA9759028.1"/>
    <property type="molecule type" value="Genomic_DNA"/>
</dbReference>
<dbReference type="PANTHER" id="PTHR11717:SF7">
    <property type="entry name" value="LOW MOLECULAR WEIGHT PHOSPHOTYROSINE PROTEIN PHOSPHATASE"/>
    <property type="match status" value="1"/>
</dbReference>
<dbReference type="SUPFAM" id="SSF52788">
    <property type="entry name" value="Phosphotyrosine protein phosphatases I"/>
    <property type="match status" value="1"/>
</dbReference>
<reference evidence="3" key="2">
    <citation type="journal article" date="2021" name="Microbiome">
        <title>Successional dynamics and alternative stable states in a saline activated sludge microbial community over 9 years.</title>
        <authorList>
            <person name="Wang Y."/>
            <person name="Ye J."/>
            <person name="Ju F."/>
            <person name="Liu L."/>
            <person name="Boyd J.A."/>
            <person name="Deng Y."/>
            <person name="Parks D.H."/>
            <person name="Jiang X."/>
            <person name="Yin X."/>
            <person name="Woodcroft B.J."/>
            <person name="Tyson G.W."/>
            <person name="Hugenholtz P."/>
            <person name="Polz M.F."/>
            <person name="Zhang T."/>
        </authorList>
    </citation>
    <scope>NUCLEOTIDE SEQUENCE</scope>
    <source>
        <strain evidence="3">HKST-UBA02</strain>
    </source>
</reference>
<feature type="domain" description="Phosphotyrosine protein phosphatase I" evidence="2">
    <location>
        <begin position="2"/>
        <end position="134"/>
    </location>
</feature>
<name>A0A956NH13_UNCEI</name>
<dbReference type="EC" id="3.1.3.48" evidence="1"/>